<evidence type="ECO:0000313" key="1">
    <source>
        <dbReference type="EMBL" id="BAC61255.1"/>
    </source>
</evidence>
<dbReference type="Proteomes" id="UP000002493">
    <property type="component" value="Chromosome 1"/>
</dbReference>
<reference evidence="1 2" key="1">
    <citation type="journal article" date="2003" name="Lancet">
        <title>Genome sequence of Vibrio parahaemolyticus: a pathogenic mechanism distinct from that of V. cholerae.</title>
        <authorList>
            <person name="Makino K."/>
            <person name="Oshima K."/>
            <person name="Kurokawa K."/>
            <person name="Yokoyama K."/>
            <person name="Uda T."/>
            <person name="Tagomori K."/>
            <person name="Iijima Y."/>
            <person name="Najima M."/>
            <person name="Nakano M."/>
            <person name="Yamashita A."/>
            <person name="Kubota Y."/>
            <person name="Kimura S."/>
            <person name="Yasunaga T."/>
            <person name="Honda T."/>
            <person name="Shinagawa H."/>
            <person name="Hattori M."/>
            <person name="Iida T."/>
        </authorList>
    </citation>
    <scope>NUCLEOTIDE SEQUENCE [LARGE SCALE GENOMIC DNA]</scope>
    <source>
        <strain evidence="2">RIMD 2210633</strain>
    </source>
</reference>
<protein>
    <submittedName>
        <fullName evidence="1">Uncharacterized protein</fullName>
    </submittedName>
</protein>
<dbReference type="HOGENOM" id="CLU_3241284_0_0_6"/>
<name>Q87KI5_VIBPA</name>
<proteinExistence type="predicted"/>
<dbReference type="KEGG" id="vpa:VP2992"/>
<dbReference type="EMBL" id="BA000031">
    <property type="protein sequence ID" value="BAC61255.1"/>
    <property type="molecule type" value="Genomic_DNA"/>
</dbReference>
<evidence type="ECO:0000313" key="2">
    <source>
        <dbReference type="Proteomes" id="UP000002493"/>
    </source>
</evidence>
<accession>Q87KI5</accession>
<dbReference type="AlphaFoldDB" id="Q87KI5"/>
<gene>
    <name evidence="1" type="ordered locus">VP2992</name>
</gene>
<organism evidence="1 2">
    <name type="scientific">Vibrio parahaemolyticus serotype O3:K6 (strain RIMD 2210633)</name>
    <dbReference type="NCBI Taxonomy" id="223926"/>
    <lineage>
        <taxon>Bacteria</taxon>
        <taxon>Pseudomonadati</taxon>
        <taxon>Pseudomonadota</taxon>
        <taxon>Gammaproteobacteria</taxon>
        <taxon>Vibrionales</taxon>
        <taxon>Vibrionaceae</taxon>
        <taxon>Vibrio</taxon>
    </lineage>
</organism>
<sequence>MASFSSEWIFADLRVFKVDIIEAVHSESVLLLDSLNWIMFLLR</sequence>